<feature type="non-terminal residue" evidence="2">
    <location>
        <position position="1"/>
    </location>
</feature>
<sequence length="326" mass="36577">KWHGLHRLLFDEKIGILIVGETHLSPAQASEIKDDAILSKRIELLHSAHPTNPTASCGVAIVLNRELTNTKGVSFHNLIPGRALLAKIPWHGKRTVTVLGVYAPANSDEENAEFWDSLTELWLEKDLPVPDFLGGDLNVTPEPIDRLPHRDDSPRAVAALQRFKRLLSLQDGWRTTNPDTKDFTFISPLQTCARLDAILASPPALKNCRDWRISDAAGGLTDHRMVSVRYSAPGSPYIGRGRFPIPKHLLWDSQFIKFIIEEGVKLQTLIDVNDPNLQKEWAAFKEKIAKFARKSAKKTVGAMEQKKRKLQFLRNSVLNTPVTPDE</sequence>
<organism evidence="2 3">
    <name type="scientific">Roridomyces roridus</name>
    <dbReference type="NCBI Taxonomy" id="1738132"/>
    <lineage>
        <taxon>Eukaryota</taxon>
        <taxon>Fungi</taxon>
        <taxon>Dikarya</taxon>
        <taxon>Basidiomycota</taxon>
        <taxon>Agaricomycotina</taxon>
        <taxon>Agaricomycetes</taxon>
        <taxon>Agaricomycetidae</taxon>
        <taxon>Agaricales</taxon>
        <taxon>Marasmiineae</taxon>
        <taxon>Mycenaceae</taxon>
        <taxon>Roridomyces</taxon>
    </lineage>
</organism>
<gene>
    <name evidence="2" type="ORF">FB45DRAFT_695767</name>
</gene>
<evidence type="ECO:0000259" key="1">
    <source>
        <dbReference type="Pfam" id="PF03372"/>
    </source>
</evidence>
<keyword evidence="3" id="KW-1185">Reference proteome</keyword>
<dbReference type="Proteomes" id="UP001221142">
    <property type="component" value="Unassembled WGS sequence"/>
</dbReference>
<keyword evidence="2" id="KW-0378">Hydrolase</keyword>
<dbReference type="Gene3D" id="3.60.10.10">
    <property type="entry name" value="Endonuclease/exonuclease/phosphatase"/>
    <property type="match status" value="1"/>
</dbReference>
<evidence type="ECO:0000313" key="2">
    <source>
        <dbReference type="EMBL" id="KAJ7622328.1"/>
    </source>
</evidence>
<dbReference type="SUPFAM" id="SSF56219">
    <property type="entry name" value="DNase I-like"/>
    <property type="match status" value="1"/>
</dbReference>
<keyword evidence="2" id="KW-0255">Endonuclease</keyword>
<dbReference type="AlphaFoldDB" id="A0AAD7BJ90"/>
<evidence type="ECO:0000313" key="3">
    <source>
        <dbReference type="Proteomes" id="UP001221142"/>
    </source>
</evidence>
<dbReference type="InterPro" id="IPR005135">
    <property type="entry name" value="Endo/exonuclease/phosphatase"/>
</dbReference>
<reference evidence="2" key="1">
    <citation type="submission" date="2023-03" db="EMBL/GenBank/DDBJ databases">
        <title>Massive genome expansion in bonnet fungi (Mycena s.s.) driven by repeated elements and novel gene families across ecological guilds.</title>
        <authorList>
            <consortium name="Lawrence Berkeley National Laboratory"/>
            <person name="Harder C.B."/>
            <person name="Miyauchi S."/>
            <person name="Viragh M."/>
            <person name="Kuo A."/>
            <person name="Thoen E."/>
            <person name="Andreopoulos B."/>
            <person name="Lu D."/>
            <person name="Skrede I."/>
            <person name="Drula E."/>
            <person name="Henrissat B."/>
            <person name="Morin E."/>
            <person name="Kohler A."/>
            <person name="Barry K."/>
            <person name="LaButti K."/>
            <person name="Morin E."/>
            <person name="Salamov A."/>
            <person name="Lipzen A."/>
            <person name="Mereny Z."/>
            <person name="Hegedus B."/>
            <person name="Baldrian P."/>
            <person name="Stursova M."/>
            <person name="Weitz H."/>
            <person name="Taylor A."/>
            <person name="Grigoriev I.V."/>
            <person name="Nagy L.G."/>
            <person name="Martin F."/>
            <person name="Kauserud H."/>
        </authorList>
    </citation>
    <scope>NUCLEOTIDE SEQUENCE</scope>
    <source>
        <strain evidence="2">9284</strain>
    </source>
</reference>
<keyword evidence="2" id="KW-0540">Nuclease</keyword>
<name>A0AAD7BJ90_9AGAR</name>
<accession>A0AAD7BJ90</accession>
<dbReference type="InterPro" id="IPR036691">
    <property type="entry name" value="Endo/exonu/phosph_ase_sf"/>
</dbReference>
<dbReference type="Pfam" id="PF03372">
    <property type="entry name" value="Exo_endo_phos"/>
    <property type="match status" value="1"/>
</dbReference>
<feature type="domain" description="Endonuclease/exonuclease/phosphatase" evidence="1">
    <location>
        <begin position="5"/>
        <end position="215"/>
    </location>
</feature>
<dbReference type="GO" id="GO:0004519">
    <property type="term" value="F:endonuclease activity"/>
    <property type="evidence" value="ECO:0007669"/>
    <property type="project" value="UniProtKB-KW"/>
</dbReference>
<feature type="non-terminal residue" evidence="2">
    <location>
        <position position="326"/>
    </location>
</feature>
<dbReference type="EMBL" id="JARKIF010000015">
    <property type="protein sequence ID" value="KAJ7622328.1"/>
    <property type="molecule type" value="Genomic_DNA"/>
</dbReference>
<proteinExistence type="predicted"/>
<protein>
    <submittedName>
        <fullName evidence="2">Endonuclease/exonuclease/phosphatase</fullName>
    </submittedName>
</protein>
<comment type="caution">
    <text evidence="2">The sequence shown here is derived from an EMBL/GenBank/DDBJ whole genome shotgun (WGS) entry which is preliminary data.</text>
</comment>